<dbReference type="SUPFAM" id="SSF52540">
    <property type="entry name" value="P-loop containing nucleoside triphosphate hydrolases"/>
    <property type="match status" value="1"/>
</dbReference>
<evidence type="ECO:0000259" key="1">
    <source>
        <dbReference type="Pfam" id="PF13304"/>
    </source>
</evidence>
<organism evidence="2 3">
    <name type="scientific">Conexibacter woesei (strain DSM 14684 / CCUG 47730 / CIP 108061 / JCM 11494 / NBRC 100937 / ID131577)</name>
    <dbReference type="NCBI Taxonomy" id="469383"/>
    <lineage>
        <taxon>Bacteria</taxon>
        <taxon>Bacillati</taxon>
        <taxon>Actinomycetota</taxon>
        <taxon>Thermoleophilia</taxon>
        <taxon>Solirubrobacterales</taxon>
        <taxon>Conexibacteraceae</taxon>
        <taxon>Conexibacter</taxon>
    </lineage>
</organism>
<keyword evidence="3" id="KW-1185">Reference proteome</keyword>
<dbReference type="EMBL" id="CP001854">
    <property type="protein sequence ID" value="ADB52017.1"/>
    <property type="molecule type" value="Genomic_DNA"/>
</dbReference>
<dbReference type="Proteomes" id="UP000008229">
    <property type="component" value="Chromosome"/>
</dbReference>
<dbReference type="Gene3D" id="3.40.50.300">
    <property type="entry name" value="P-loop containing nucleotide triphosphate hydrolases"/>
    <property type="match status" value="2"/>
</dbReference>
<protein>
    <submittedName>
        <fullName evidence="2">ATPase-like protein</fullName>
    </submittedName>
</protein>
<dbReference type="GO" id="GO:0006302">
    <property type="term" value="P:double-strand break repair"/>
    <property type="evidence" value="ECO:0007669"/>
    <property type="project" value="TreeGrafter"/>
</dbReference>
<dbReference type="PANTHER" id="PTHR32182:SF22">
    <property type="entry name" value="ATP-DEPENDENT ENDONUCLEASE, OLD FAMILY-RELATED"/>
    <property type="match status" value="1"/>
</dbReference>
<dbReference type="STRING" id="469383.Cwoe_3600"/>
<dbReference type="PIRSF" id="PIRSF029347">
    <property type="entry name" value="RecF"/>
    <property type="match status" value="1"/>
</dbReference>
<feature type="domain" description="ATPase AAA-type core" evidence="1">
    <location>
        <begin position="23"/>
        <end position="350"/>
    </location>
</feature>
<dbReference type="GO" id="GO:0000731">
    <property type="term" value="P:DNA synthesis involved in DNA repair"/>
    <property type="evidence" value="ECO:0007669"/>
    <property type="project" value="TreeGrafter"/>
</dbReference>
<dbReference type="Pfam" id="PF13304">
    <property type="entry name" value="AAA_21"/>
    <property type="match status" value="1"/>
</dbReference>
<dbReference type="GO" id="GO:0016887">
    <property type="term" value="F:ATP hydrolysis activity"/>
    <property type="evidence" value="ECO:0007669"/>
    <property type="project" value="InterPro"/>
</dbReference>
<dbReference type="RefSeq" id="WP_012935068.1">
    <property type="nucleotide sequence ID" value="NC_013739.1"/>
</dbReference>
<evidence type="ECO:0000313" key="2">
    <source>
        <dbReference type="EMBL" id="ADB52017.1"/>
    </source>
</evidence>
<reference evidence="3" key="2">
    <citation type="submission" date="2010-01" db="EMBL/GenBank/DDBJ databases">
        <title>The complete genome of Conexibacter woesei DSM 14684.</title>
        <authorList>
            <consortium name="US DOE Joint Genome Institute (JGI-PGF)"/>
            <person name="Lucas S."/>
            <person name="Copeland A."/>
            <person name="Lapidus A."/>
            <person name="Glavina del Rio T."/>
            <person name="Dalin E."/>
            <person name="Tice H."/>
            <person name="Bruce D."/>
            <person name="Goodwin L."/>
            <person name="Pitluck S."/>
            <person name="Kyrpides N."/>
            <person name="Mavromatis K."/>
            <person name="Ivanova N."/>
            <person name="Mikhailova N."/>
            <person name="Chertkov O."/>
            <person name="Brettin T."/>
            <person name="Detter J.C."/>
            <person name="Han C."/>
            <person name="Larimer F."/>
            <person name="Land M."/>
            <person name="Hauser L."/>
            <person name="Markowitz V."/>
            <person name="Cheng J.-F."/>
            <person name="Hugenholtz P."/>
            <person name="Woyke T."/>
            <person name="Wu D."/>
            <person name="Pukall R."/>
            <person name="Steenblock K."/>
            <person name="Schneider S."/>
            <person name="Klenk H.-P."/>
            <person name="Eisen J.A."/>
        </authorList>
    </citation>
    <scope>NUCLEOTIDE SEQUENCE [LARGE SCALE GENOMIC DNA]</scope>
    <source>
        <strain evidence="3">DSM 14684 / CIP 108061 / JCM 11494 / NBRC 100937 / ID131577</strain>
    </source>
</reference>
<proteinExistence type="predicted"/>
<dbReference type="HOGENOM" id="CLU_035814_3_1_11"/>
<dbReference type="InterPro" id="IPR014555">
    <property type="entry name" value="RecF-like"/>
</dbReference>
<dbReference type="AlphaFoldDB" id="D3F0F7"/>
<dbReference type="InterPro" id="IPR027417">
    <property type="entry name" value="P-loop_NTPase"/>
</dbReference>
<dbReference type="PANTHER" id="PTHR32182">
    <property type="entry name" value="DNA REPLICATION AND REPAIR PROTEIN RECF"/>
    <property type="match status" value="1"/>
</dbReference>
<accession>D3F0F7</accession>
<dbReference type="InterPro" id="IPR003959">
    <property type="entry name" value="ATPase_AAA_core"/>
</dbReference>
<name>D3F0F7_CONWI</name>
<dbReference type="KEGG" id="cwo:Cwoe_3600"/>
<gene>
    <name evidence="2" type="ordered locus">Cwoe_3600</name>
</gene>
<dbReference type="GO" id="GO:0005524">
    <property type="term" value="F:ATP binding"/>
    <property type="evidence" value="ECO:0007669"/>
    <property type="project" value="InterPro"/>
</dbReference>
<dbReference type="eggNOG" id="COG4637">
    <property type="taxonomic scope" value="Bacteria"/>
</dbReference>
<dbReference type="OrthoDB" id="104167at2"/>
<sequence length="416" mass="45787">MLQRIHIRGFKSLVDVELELPRLAVLAGPNAAGKSNVLDAFQMLARSGTQRTLADALDSPIRGFPTEAFTFPSGGLAELMVQNSARFEIEADVAIDRADTRALLERVRYRLGVEIDPDTGVLALADEYLARLTKDWQPKDSARIEAQDDRILIRRSGSGGRPPLEERATNHTWLSDARLSGTPYPLFDSLRAEFRQWRTYYLDPGTTMRAAAPPREVPDIGVNGEHLAPFLYGLKTRNGPAFEAVHRALKSVIPAIGSLDVDLDTKRGTLDIQIEQDGTTFSSRVVSEGTLRVLALCAIAVTARSGLVAFEEPENGVQPQRLDRIAELLASVTRRGSAQLVVTTHSPGFVAAILERARDAETDIGLFSVGRSGHKTVIRPHRDFGLWQDQAVDELLIEPDESDKISALVRRGWLDV</sequence>
<reference evidence="2 3" key="1">
    <citation type="journal article" date="2010" name="Stand. Genomic Sci.">
        <title>Complete genome sequence of Conexibacter woesei type strain (ID131577).</title>
        <authorList>
            <person name="Pukall R."/>
            <person name="Lapidus A."/>
            <person name="Glavina Del Rio T."/>
            <person name="Copeland A."/>
            <person name="Tice H."/>
            <person name="Cheng J.-F."/>
            <person name="Lucas S."/>
            <person name="Chen F."/>
            <person name="Nolan M."/>
            <person name="Bruce D."/>
            <person name="Goodwin L."/>
            <person name="Pitluck S."/>
            <person name="Mavromatis K."/>
            <person name="Ivanova N."/>
            <person name="Ovchinnikova G."/>
            <person name="Pati A."/>
            <person name="Chen A."/>
            <person name="Palaniappan K."/>
            <person name="Land M."/>
            <person name="Hauser L."/>
            <person name="Chang Y.-J."/>
            <person name="Jeffries C.D."/>
            <person name="Chain P."/>
            <person name="Meincke L."/>
            <person name="Sims D."/>
            <person name="Brettin T."/>
            <person name="Detter J.C."/>
            <person name="Rohde M."/>
            <person name="Goeker M."/>
            <person name="Bristow J."/>
            <person name="Eisen J.A."/>
            <person name="Markowitz V."/>
            <person name="Kyrpides N.C."/>
            <person name="Klenk H.-P."/>
            <person name="Hugenholtz P."/>
        </authorList>
    </citation>
    <scope>NUCLEOTIDE SEQUENCE [LARGE SCALE GENOMIC DNA]</scope>
    <source>
        <strain evidence="3">DSM 14684 / CIP 108061 / JCM 11494 / NBRC 100937 / ID131577</strain>
    </source>
</reference>
<evidence type="ECO:0000313" key="3">
    <source>
        <dbReference type="Proteomes" id="UP000008229"/>
    </source>
</evidence>